<evidence type="ECO:0000313" key="2">
    <source>
        <dbReference type="EMBL" id="GFO01943.1"/>
    </source>
</evidence>
<accession>A0AAV4A429</accession>
<dbReference type="AlphaFoldDB" id="A0AAV4A429"/>
<gene>
    <name evidence="2" type="ORF">PoB_002844800</name>
</gene>
<evidence type="ECO:0000313" key="3">
    <source>
        <dbReference type="Proteomes" id="UP000735302"/>
    </source>
</evidence>
<protein>
    <submittedName>
        <fullName evidence="2">Uncharacterized protein</fullName>
    </submittedName>
</protein>
<organism evidence="2 3">
    <name type="scientific">Plakobranchus ocellatus</name>
    <dbReference type="NCBI Taxonomy" id="259542"/>
    <lineage>
        <taxon>Eukaryota</taxon>
        <taxon>Metazoa</taxon>
        <taxon>Spiralia</taxon>
        <taxon>Lophotrochozoa</taxon>
        <taxon>Mollusca</taxon>
        <taxon>Gastropoda</taxon>
        <taxon>Heterobranchia</taxon>
        <taxon>Euthyneura</taxon>
        <taxon>Panpulmonata</taxon>
        <taxon>Sacoglossa</taxon>
        <taxon>Placobranchoidea</taxon>
        <taxon>Plakobranchidae</taxon>
        <taxon>Plakobranchus</taxon>
    </lineage>
</organism>
<dbReference type="Proteomes" id="UP000735302">
    <property type="component" value="Unassembled WGS sequence"/>
</dbReference>
<reference evidence="2 3" key="1">
    <citation type="journal article" date="2021" name="Elife">
        <title>Chloroplast acquisition without the gene transfer in kleptoplastic sea slugs, Plakobranchus ocellatus.</title>
        <authorList>
            <person name="Maeda T."/>
            <person name="Takahashi S."/>
            <person name="Yoshida T."/>
            <person name="Shimamura S."/>
            <person name="Takaki Y."/>
            <person name="Nagai Y."/>
            <person name="Toyoda A."/>
            <person name="Suzuki Y."/>
            <person name="Arimoto A."/>
            <person name="Ishii H."/>
            <person name="Satoh N."/>
            <person name="Nishiyama T."/>
            <person name="Hasebe M."/>
            <person name="Maruyama T."/>
            <person name="Minagawa J."/>
            <person name="Obokata J."/>
            <person name="Shigenobu S."/>
        </authorList>
    </citation>
    <scope>NUCLEOTIDE SEQUENCE [LARGE SCALE GENOMIC DNA]</scope>
</reference>
<feature type="compositionally biased region" description="Basic and acidic residues" evidence="1">
    <location>
        <begin position="1"/>
        <end position="30"/>
    </location>
</feature>
<sequence>MDREEKNQVVKMGEKEEIGERETDGTRLEDPQQGDLRLSGQGTGGGVGTRDRRLRVSADLRADSLATVPPTPPYVLSA</sequence>
<keyword evidence="3" id="KW-1185">Reference proteome</keyword>
<comment type="caution">
    <text evidence="2">The sequence shown here is derived from an EMBL/GenBank/DDBJ whole genome shotgun (WGS) entry which is preliminary data.</text>
</comment>
<feature type="region of interest" description="Disordered" evidence="1">
    <location>
        <begin position="1"/>
        <end position="50"/>
    </location>
</feature>
<dbReference type="EMBL" id="BLXT01003551">
    <property type="protein sequence ID" value="GFO01943.1"/>
    <property type="molecule type" value="Genomic_DNA"/>
</dbReference>
<evidence type="ECO:0000256" key="1">
    <source>
        <dbReference type="SAM" id="MobiDB-lite"/>
    </source>
</evidence>
<proteinExistence type="predicted"/>
<name>A0AAV4A429_9GAST</name>